<sequence length="298" mass="33379">MSSQFLQENAVGNSVQGFNNVQALLNHFLTYAILNLPLLGGTAVPAQLSQFGSLDHDQFCTQSSPQVMKAKEDLSLEQGECEMQPPQYKAGHNVNTDTVDLHLSPLEVVQRQSLCEAADTTAAKTIVKLACISNVASKARAEIVPLYSELVRLHLECCVQFCSPHFKRTLRGWRECREEQQRSSYEEQLQELGVFSLEKRRIKGNLITLYNSLKGGCGQVEVNLFLQVARDQVRGKGLKLCQRFSLDIRKTFFTERVAKHWNRLSRAVVESPSLKILEKCVDVAPEDSLIVDMVVVLG</sequence>
<evidence type="ECO:0000313" key="2">
    <source>
        <dbReference type="Proteomes" id="UP000269221"/>
    </source>
</evidence>
<reference evidence="1 2" key="1">
    <citation type="submission" date="2018-07" db="EMBL/GenBank/DDBJ databases">
        <title>A high quality draft genome assembly of the barn swallow (H. rustica rustica).</title>
        <authorList>
            <person name="Formenti G."/>
            <person name="Chiara M."/>
            <person name="Poveda L."/>
            <person name="Francoijs K.-J."/>
            <person name="Bonisoli-Alquati A."/>
            <person name="Canova L."/>
            <person name="Gianfranceschi L."/>
            <person name="Horner D.S."/>
            <person name="Saino N."/>
        </authorList>
    </citation>
    <scope>NUCLEOTIDE SEQUENCE [LARGE SCALE GENOMIC DNA]</scope>
    <source>
        <strain evidence="1">Chelidonia</strain>
        <tissue evidence="1">Blood</tissue>
    </source>
</reference>
<gene>
    <name evidence="1" type="ORF">DUI87_05858</name>
</gene>
<dbReference type="AlphaFoldDB" id="A0A3M0KVF5"/>
<evidence type="ECO:0000313" key="1">
    <source>
        <dbReference type="EMBL" id="RMC17279.1"/>
    </source>
</evidence>
<dbReference type="EMBL" id="QRBI01000099">
    <property type="protein sequence ID" value="RMC17279.1"/>
    <property type="molecule type" value="Genomic_DNA"/>
</dbReference>
<dbReference type="STRING" id="333673.A0A3M0KVF5"/>
<name>A0A3M0KVF5_HIRRU</name>
<organism evidence="1 2">
    <name type="scientific">Hirundo rustica rustica</name>
    <dbReference type="NCBI Taxonomy" id="333673"/>
    <lineage>
        <taxon>Eukaryota</taxon>
        <taxon>Metazoa</taxon>
        <taxon>Chordata</taxon>
        <taxon>Craniata</taxon>
        <taxon>Vertebrata</taxon>
        <taxon>Euteleostomi</taxon>
        <taxon>Archelosauria</taxon>
        <taxon>Archosauria</taxon>
        <taxon>Dinosauria</taxon>
        <taxon>Saurischia</taxon>
        <taxon>Theropoda</taxon>
        <taxon>Coelurosauria</taxon>
        <taxon>Aves</taxon>
        <taxon>Neognathae</taxon>
        <taxon>Neoaves</taxon>
        <taxon>Telluraves</taxon>
        <taxon>Australaves</taxon>
        <taxon>Passeriformes</taxon>
        <taxon>Sylvioidea</taxon>
        <taxon>Hirundinidae</taxon>
        <taxon>Hirundo</taxon>
    </lineage>
</organism>
<keyword evidence="2" id="KW-1185">Reference proteome</keyword>
<dbReference type="Proteomes" id="UP000269221">
    <property type="component" value="Unassembled WGS sequence"/>
</dbReference>
<proteinExistence type="predicted"/>
<accession>A0A3M0KVF5</accession>
<comment type="caution">
    <text evidence="1">The sequence shown here is derived from an EMBL/GenBank/DDBJ whole genome shotgun (WGS) entry which is preliminary data.</text>
</comment>
<protein>
    <submittedName>
        <fullName evidence="1">Uncharacterized protein</fullName>
    </submittedName>
</protein>
<dbReference type="OrthoDB" id="276744at2759"/>